<dbReference type="EMBL" id="JAAOZC010000005">
    <property type="protein sequence ID" value="NIJ08734.1"/>
    <property type="molecule type" value="Genomic_DNA"/>
</dbReference>
<dbReference type="PROSITE" id="PS51186">
    <property type="entry name" value="GNAT"/>
    <property type="match status" value="1"/>
</dbReference>
<feature type="domain" description="N-acetyltransferase" evidence="1">
    <location>
        <begin position="88"/>
        <end position="241"/>
    </location>
</feature>
<dbReference type="Pfam" id="PF00583">
    <property type="entry name" value="Acetyltransf_1"/>
    <property type="match status" value="1"/>
</dbReference>
<comment type="caution">
    <text evidence="2">The sequence shown here is derived from an EMBL/GenBank/DDBJ whole genome shotgun (WGS) entry which is preliminary data.</text>
</comment>
<evidence type="ECO:0000259" key="1">
    <source>
        <dbReference type="PROSITE" id="PS51186"/>
    </source>
</evidence>
<organism evidence="2 3">
    <name type="scientific">Sphingomonas vulcanisoli</name>
    <dbReference type="NCBI Taxonomy" id="1658060"/>
    <lineage>
        <taxon>Bacteria</taxon>
        <taxon>Pseudomonadati</taxon>
        <taxon>Pseudomonadota</taxon>
        <taxon>Alphaproteobacteria</taxon>
        <taxon>Sphingomonadales</taxon>
        <taxon>Sphingomonadaceae</taxon>
        <taxon>Sphingomonas</taxon>
    </lineage>
</organism>
<dbReference type="Proteomes" id="UP000727456">
    <property type="component" value="Unassembled WGS sequence"/>
</dbReference>
<evidence type="ECO:0000313" key="2">
    <source>
        <dbReference type="EMBL" id="NIJ08734.1"/>
    </source>
</evidence>
<gene>
    <name evidence="2" type="ORF">FHS31_002355</name>
</gene>
<dbReference type="Gene3D" id="3.40.630.30">
    <property type="match status" value="1"/>
</dbReference>
<keyword evidence="3" id="KW-1185">Reference proteome</keyword>
<sequence length="242" mass="25746">MPFAAEKVYFMRRARESHAAMIASKDSGARLAHAQLETAYDGLAEVADRNLRERASASESVRAMAMLPSGLVQDMLVGDPVTRGGVALHIRPATPEDAALLAGLFEHVTPEDLRSRFVGTLHPIGAAELAPLMDYDPDTSITFLAFEPTGIAVAASTLADASDASSAEVALSVHAEWKNLGIAWTLMEHTLAYATAHGLREVTSIESGDEQAAVNLEREMGFVARLTSASPIEFSLSKLVSG</sequence>
<dbReference type="InterPro" id="IPR016181">
    <property type="entry name" value="Acyl_CoA_acyltransferase"/>
</dbReference>
<proteinExistence type="predicted"/>
<reference evidence="2 3" key="1">
    <citation type="submission" date="2020-03" db="EMBL/GenBank/DDBJ databases">
        <title>Genomic Encyclopedia of Type Strains, Phase III (KMG-III): the genomes of soil and plant-associated and newly described type strains.</title>
        <authorList>
            <person name="Whitman W."/>
        </authorList>
    </citation>
    <scope>NUCLEOTIDE SEQUENCE [LARGE SCALE GENOMIC DNA]</scope>
    <source>
        <strain evidence="2 3">CECT 8804</strain>
    </source>
</reference>
<dbReference type="InterPro" id="IPR000182">
    <property type="entry name" value="GNAT_dom"/>
</dbReference>
<protein>
    <submittedName>
        <fullName evidence="2">GNAT superfamily N-acetyltransferase</fullName>
    </submittedName>
</protein>
<evidence type="ECO:0000313" key="3">
    <source>
        <dbReference type="Proteomes" id="UP000727456"/>
    </source>
</evidence>
<dbReference type="CDD" id="cd04301">
    <property type="entry name" value="NAT_SF"/>
    <property type="match status" value="1"/>
</dbReference>
<dbReference type="RefSeq" id="WP_167073653.1">
    <property type="nucleotide sequence ID" value="NZ_JAAOZC010000005.1"/>
</dbReference>
<accession>A0ABX0TX49</accession>
<name>A0ABX0TX49_9SPHN</name>
<dbReference type="SUPFAM" id="SSF55729">
    <property type="entry name" value="Acyl-CoA N-acyltransferases (Nat)"/>
    <property type="match status" value="1"/>
</dbReference>